<comment type="pathway">
    <text evidence="27">Glycan biosynthesis.</text>
</comment>
<dbReference type="SUPFAM" id="SSF53955">
    <property type="entry name" value="Lysozyme-like"/>
    <property type="match status" value="1"/>
</dbReference>
<evidence type="ECO:0000256" key="16">
    <source>
        <dbReference type="ARBA" id="ARBA00022960"/>
    </source>
</evidence>
<evidence type="ECO:0000256" key="1">
    <source>
        <dbReference type="ARBA" id="ARBA00002624"/>
    </source>
</evidence>
<dbReference type="OrthoDB" id="9766909at2"/>
<dbReference type="Gene3D" id="3.40.710.10">
    <property type="entry name" value="DD-peptidase/beta-lactamase superfamily"/>
    <property type="match status" value="2"/>
</dbReference>
<evidence type="ECO:0000256" key="8">
    <source>
        <dbReference type="ARBA" id="ARBA00022475"/>
    </source>
</evidence>
<organism evidence="32 33">
    <name type="scientific">Vibrio albus</name>
    <dbReference type="NCBI Taxonomy" id="2200953"/>
    <lineage>
        <taxon>Bacteria</taxon>
        <taxon>Pseudomonadati</taxon>
        <taxon>Pseudomonadota</taxon>
        <taxon>Gammaproteobacteria</taxon>
        <taxon>Vibrionales</taxon>
        <taxon>Vibrionaceae</taxon>
        <taxon>Vibrio</taxon>
    </lineage>
</organism>
<dbReference type="EMBL" id="QFWT01000006">
    <property type="protein sequence ID" value="PWI33119.1"/>
    <property type="molecule type" value="Genomic_DNA"/>
</dbReference>
<dbReference type="EC" id="2.4.99.28" evidence="25"/>
<evidence type="ECO:0000256" key="23">
    <source>
        <dbReference type="ARBA" id="ARBA00023316"/>
    </source>
</evidence>
<proteinExistence type="inferred from homology"/>
<comment type="pathway">
    <text evidence="3">Cell wall biogenesis; peptidoglycan biosynthesis.</text>
</comment>
<dbReference type="Gene3D" id="1.10.3810.10">
    <property type="entry name" value="Biosynthetic peptidoglycan transglycosylase-like"/>
    <property type="match status" value="1"/>
</dbReference>
<evidence type="ECO:0000256" key="17">
    <source>
        <dbReference type="ARBA" id="ARBA00022968"/>
    </source>
</evidence>
<keyword evidence="19 28" id="KW-1133">Transmembrane helix</keyword>
<evidence type="ECO:0000256" key="13">
    <source>
        <dbReference type="ARBA" id="ARBA00022679"/>
    </source>
</evidence>
<dbReference type="InterPro" id="IPR031376">
    <property type="entry name" value="PCB_OB"/>
</dbReference>
<comment type="similarity">
    <text evidence="4">In the C-terminal section; belongs to the transpeptidase family.</text>
</comment>
<comment type="catalytic activity">
    <reaction evidence="24">
        <text>Preferential cleavage: (Ac)2-L-Lys-D-Ala-|-D-Ala. Also transpeptidation of peptidyl-alanyl moieties that are N-acyl substituents of D-alanine.</text>
        <dbReference type="EC" id="3.4.16.4"/>
    </reaction>
</comment>
<keyword evidence="9" id="KW-0997">Cell inner membrane</keyword>
<dbReference type="InterPro" id="IPR036950">
    <property type="entry name" value="PBP_transglycosylase"/>
</dbReference>
<dbReference type="GO" id="GO:0009002">
    <property type="term" value="F:serine-type D-Ala-D-Ala carboxypeptidase activity"/>
    <property type="evidence" value="ECO:0007669"/>
    <property type="project" value="UniProtKB-EC"/>
</dbReference>
<keyword evidence="20 28" id="KW-0472">Membrane</keyword>
<keyword evidence="10" id="KW-0121">Carboxypeptidase</keyword>
<evidence type="ECO:0000256" key="4">
    <source>
        <dbReference type="ARBA" id="ARBA00007090"/>
    </source>
</evidence>
<keyword evidence="8" id="KW-1003">Cell membrane</keyword>
<keyword evidence="22" id="KW-0511">Multifunctional enzyme</keyword>
<dbReference type="GO" id="GO:0008658">
    <property type="term" value="F:penicillin binding"/>
    <property type="evidence" value="ECO:0007669"/>
    <property type="project" value="InterPro"/>
</dbReference>
<name>A0A2U3B8I6_9VIBR</name>
<evidence type="ECO:0000256" key="28">
    <source>
        <dbReference type="SAM" id="Phobius"/>
    </source>
</evidence>
<evidence type="ECO:0000256" key="11">
    <source>
        <dbReference type="ARBA" id="ARBA00022670"/>
    </source>
</evidence>
<keyword evidence="17" id="KW-0735">Signal-anchor</keyword>
<dbReference type="GO" id="GO:0030288">
    <property type="term" value="C:outer membrane-bounded periplasmic space"/>
    <property type="evidence" value="ECO:0007669"/>
    <property type="project" value="TreeGrafter"/>
</dbReference>
<dbReference type="PANTHER" id="PTHR32282:SF27">
    <property type="entry name" value="PENICILLIN-BINDING PROTEIN 1A"/>
    <property type="match status" value="1"/>
</dbReference>
<comment type="similarity">
    <text evidence="5">In the N-terminal section; belongs to the glycosyltransferase 51 family.</text>
</comment>
<evidence type="ECO:0000256" key="10">
    <source>
        <dbReference type="ARBA" id="ARBA00022645"/>
    </source>
</evidence>
<evidence type="ECO:0000256" key="3">
    <source>
        <dbReference type="ARBA" id="ARBA00004752"/>
    </source>
</evidence>
<dbReference type="FunFam" id="1.10.3810.10:FF:000003">
    <property type="entry name" value="Penicillin-binding protein 1a"/>
    <property type="match status" value="1"/>
</dbReference>
<keyword evidence="16" id="KW-0133">Cell shape</keyword>
<evidence type="ECO:0000259" key="31">
    <source>
        <dbReference type="Pfam" id="PF17092"/>
    </source>
</evidence>
<evidence type="ECO:0000256" key="18">
    <source>
        <dbReference type="ARBA" id="ARBA00022984"/>
    </source>
</evidence>
<dbReference type="GO" id="GO:0008360">
    <property type="term" value="P:regulation of cell shape"/>
    <property type="evidence" value="ECO:0007669"/>
    <property type="project" value="UniProtKB-KW"/>
</dbReference>
<keyword evidence="18" id="KW-0573">Peptidoglycan synthesis</keyword>
<evidence type="ECO:0000256" key="20">
    <source>
        <dbReference type="ARBA" id="ARBA00023136"/>
    </source>
</evidence>
<gene>
    <name evidence="32" type="ORF">DI392_12495</name>
</gene>
<dbReference type="InterPro" id="IPR001460">
    <property type="entry name" value="PCN-bd_Tpept"/>
</dbReference>
<dbReference type="PANTHER" id="PTHR32282">
    <property type="entry name" value="BINDING PROTEIN TRANSPEPTIDASE, PUTATIVE-RELATED"/>
    <property type="match status" value="1"/>
</dbReference>
<dbReference type="Pfam" id="PF00912">
    <property type="entry name" value="Transgly"/>
    <property type="match status" value="1"/>
</dbReference>
<evidence type="ECO:0000256" key="15">
    <source>
        <dbReference type="ARBA" id="ARBA00022801"/>
    </source>
</evidence>
<dbReference type="GO" id="GO:0046677">
    <property type="term" value="P:response to antibiotic"/>
    <property type="evidence" value="ECO:0007669"/>
    <property type="project" value="UniProtKB-KW"/>
</dbReference>
<reference evidence="32 33" key="1">
    <citation type="submission" date="2018-05" db="EMBL/GenBank/DDBJ databases">
        <title>Vibrio limimaris sp. nov., isolated from marine sediment.</title>
        <authorList>
            <person name="Li C.-M."/>
        </authorList>
    </citation>
    <scope>NUCLEOTIDE SEQUENCE [LARGE SCALE GENOMIC DNA]</scope>
    <source>
        <strain evidence="32 33">E4404</strain>
    </source>
</reference>
<evidence type="ECO:0000256" key="26">
    <source>
        <dbReference type="ARBA" id="ARBA00049902"/>
    </source>
</evidence>
<dbReference type="GO" id="GO:0009252">
    <property type="term" value="P:peptidoglycan biosynthetic process"/>
    <property type="evidence" value="ECO:0007669"/>
    <property type="project" value="UniProtKB-UniPathway"/>
</dbReference>
<evidence type="ECO:0000256" key="27">
    <source>
        <dbReference type="ARBA" id="ARBA00060592"/>
    </source>
</evidence>
<dbReference type="Pfam" id="PF00905">
    <property type="entry name" value="Transpeptidase"/>
    <property type="match status" value="1"/>
</dbReference>
<comment type="subcellular location">
    <subcellularLocation>
        <location evidence="2">Cell inner membrane</location>
        <topology evidence="2">Single-pass type II membrane protein</topology>
    </subcellularLocation>
</comment>
<evidence type="ECO:0000256" key="19">
    <source>
        <dbReference type="ARBA" id="ARBA00022989"/>
    </source>
</evidence>
<keyword evidence="23" id="KW-0961">Cell wall biogenesis/degradation</keyword>
<comment type="function">
    <text evidence="1">Cell wall formation. Synthesis of cross-linked peptidoglycan from the lipid intermediates. The enzyme has a penicillin-insensitive transglycosylase N-terminal domain (formation of linear glycan strands) and a penicillin-sensitive transpeptidase C-terminal domain (cross-linking of the peptide subunits).</text>
</comment>
<evidence type="ECO:0000256" key="2">
    <source>
        <dbReference type="ARBA" id="ARBA00004249"/>
    </source>
</evidence>
<keyword evidence="21" id="KW-0046">Antibiotic resistance</keyword>
<dbReference type="GO" id="GO:0071555">
    <property type="term" value="P:cell wall organization"/>
    <property type="evidence" value="ECO:0007669"/>
    <property type="project" value="UniProtKB-KW"/>
</dbReference>
<evidence type="ECO:0000256" key="25">
    <source>
        <dbReference type="ARBA" id="ARBA00044770"/>
    </source>
</evidence>
<evidence type="ECO:0000256" key="22">
    <source>
        <dbReference type="ARBA" id="ARBA00023268"/>
    </source>
</evidence>
<protein>
    <recommendedName>
        <fullName evidence="7">Penicillin-binding protein 1A</fullName>
        <ecNumber evidence="25">2.4.99.28</ecNumber>
        <ecNumber evidence="6">3.4.16.4</ecNumber>
    </recommendedName>
</protein>
<evidence type="ECO:0000259" key="29">
    <source>
        <dbReference type="Pfam" id="PF00905"/>
    </source>
</evidence>
<evidence type="ECO:0000256" key="7">
    <source>
        <dbReference type="ARBA" id="ARBA00018638"/>
    </source>
</evidence>
<dbReference type="InterPro" id="IPR012338">
    <property type="entry name" value="Beta-lactam/transpept-like"/>
</dbReference>
<feature type="transmembrane region" description="Helical" evidence="28">
    <location>
        <begin position="7"/>
        <end position="29"/>
    </location>
</feature>
<dbReference type="UniPathway" id="UPA00219"/>
<evidence type="ECO:0000256" key="24">
    <source>
        <dbReference type="ARBA" id="ARBA00034000"/>
    </source>
</evidence>
<evidence type="ECO:0000313" key="32">
    <source>
        <dbReference type="EMBL" id="PWI33119.1"/>
    </source>
</evidence>
<dbReference type="NCBIfam" id="TIGR02074">
    <property type="entry name" value="PBP_1a_fam"/>
    <property type="match status" value="1"/>
</dbReference>
<feature type="domain" description="Penicillin-binding protein OB-like" evidence="31">
    <location>
        <begin position="316"/>
        <end position="442"/>
    </location>
</feature>
<evidence type="ECO:0000256" key="12">
    <source>
        <dbReference type="ARBA" id="ARBA00022676"/>
    </source>
</evidence>
<feature type="domain" description="Glycosyl transferase family 51" evidence="30">
    <location>
        <begin position="54"/>
        <end position="229"/>
    </location>
</feature>
<dbReference type="InterPro" id="IPR023346">
    <property type="entry name" value="Lysozyme-like_dom_sf"/>
</dbReference>
<evidence type="ECO:0000256" key="5">
    <source>
        <dbReference type="ARBA" id="ARBA00007739"/>
    </source>
</evidence>
<evidence type="ECO:0000256" key="14">
    <source>
        <dbReference type="ARBA" id="ARBA00022692"/>
    </source>
</evidence>
<comment type="caution">
    <text evidence="32">The sequence shown here is derived from an EMBL/GenBank/DDBJ whole genome shotgun (WGS) entry which is preliminary data.</text>
</comment>
<dbReference type="InterPro" id="IPR001264">
    <property type="entry name" value="Glyco_trans_51"/>
</dbReference>
<keyword evidence="11" id="KW-0645">Protease</keyword>
<evidence type="ECO:0000256" key="6">
    <source>
        <dbReference type="ARBA" id="ARBA00012448"/>
    </source>
</evidence>
<keyword evidence="13" id="KW-0808">Transferase</keyword>
<dbReference type="EC" id="3.4.16.4" evidence="6"/>
<dbReference type="GO" id="GO:0006508">
    <property type="term" value="P:proteolysis"/>
    <property type="evidence" value="ECO:0007669"/>
    <property type="project" value="UniProtKB-KW"/>
</dbReference>
<keyword evidence="33" id="KW-1185">Reference proteome</keyword>
<evidence type="ECO:0000259" key="30">
    <source>
        <dbReference type="Pfam" id="PF00912"/>
    </source>
</evidence>
<dbReference type="FunFam" id="3.40.710.10:FF:000010">
    <property type="entry name" value="Penicillin-binding protein 1A"/>
    <property type="match status" value="1"/>
</dbReference>
<dbReference type="GO" id="GO:0008955">
    <property type="term" value="F:peptidoglycan glycosyltransferase activity"/>
    <property type="evidence" value="ECO:0007669"/>
    <property type="project" value="UniProtKB-EC"/>
</dbReference>
<dbReference type="RefSeq" id="WP_109320235.1">
    <property type="nucleotide sequence ID" value="NZ_QFWT01000006.1"/>
</dbReference>
<dbReference type="AlphaFoldDB" id="A0A2U3B8I6"/>
<feature type="domain" description="Penicillin-binding protein transpeptidase" evidence="29">
    <location>
        <begin position="446"/>
        <end position="745"/>
    </location>
</feature>
<dbReference type="SUPFAM" id="SSF56601">
    <property type="entry name" value="beta-lactamase/transpeptidase-like"/>
    <property type="match status" value="1"/>
</dbReference>
<keyword evidence="15" id="KW-0378">Hydrolase</keyword>
<keyword evidence="14 28" id="KW-0812">Transmembrane</keyword>
<dbReference type="Pfam" id="PF17092">
    <property type="entry name" value="PCB_OB"/>
    <property type="match status" value="1"/>
</dbReference>
<evidence type="ECO:0000256" key="9">
    <source>
        <dbReference type="ARBA" id="ARBA00022519"/>
    </source>
</evidence>
<evidence type="ECO:0000313" key="33">
    <source>
        <dbReference type="Proteomes" id="UP000245362"/>
    </source>
</evidence>
<dbReference type="Proteomes" id="UP000245362">
    <property type="component" value="Unassembled WGS sequence"/>
</dbReference>
<sequence length="878" mass="98024">MKFIKHLLIFSLICTILGVSTIIGFYYYVKPELPDVATLKDVQLQTPMQVFSRDGKLISQFGEKRRIPLTLDDMPPELLEAIIATEDSRFYEHKGIDPIGIIRAAVVVAMSGSAKQGASTITQQLARNFFLSNEKKLMRKIKEMFIAIHIEQLLTKDEILELYLNKIYLGHRSYGVGAAAQVYFGKEVKDLTLGQIATIAGLPKAPSTMNPIYSIERATNRRNVVLMRMLDEKYITQAEYETARSEELQGNRYGAEIELNAPYVAEMARAWMLERYGEEAYTSGMQVYTTVDSRLQKAANEASVKNLLAYDERHGYRGSESVVWQPDQTAMNIDEMNEYLSHQPTYGELTPAIVTGVQEKSAALYIKDHGHAELAWDGMKWARRFITDKKQGPAPDNAKELLTAGEQIWVRPLTKTMTETVGTAETTEPEITYTWTLSQVPNANTAFVAMNPENGAILSLVGGFNFVHNKFNRATQSLRQVGSSIKPFIYASALDKKLTLASLINDAPINKWDKSQGTAWRPKNSPPTYVGPARLRIGLAQSKNVMAVRVLREVGLDNTIDYLTRFGFDKAKLPHSETIALGAGSLTPVQMARGYSVFANNGYFVEPFYISRIESPYGEVEYEANPVVVCHIDCPEQDSSIPSTEEVNSAVDQQAEVDSGLQPDSFDFQEEDLTTTADSETQPRYAPQVITAQNAFLVRELMYSNVWGGGDWRNGTGWNGTGWRAQKLKRRDIGGKTGTTNDAKDAWYNGFGPGVVAVSWVGFDSHTRELGRTSRNANLKEDEQVYGGEAGAKTAQPAWIDFMRVALDGVPNQRKALPENIIRVRIDRETGLLTHESDSSTMFEYFIKDTEPTEYVEDTVPVDLFSTDGEPGEAEPLF</sequence>
<keyword evidence="12" id="KW-0328">Glycosyltransferase</keyword>
<dbReference type="InterPro" id="IPR050396">
    <property type="entry name" value="Glycosyltr_51/Transpeptidase"/>
</dbReference>
<accession>A0A2U3B8I6</accession>
<evidence type="ECO:0000256" key="21">
    <source>
        <dbReference type="ARBA" id="ARBA00023251"/>
    </source>
</evidence>
<dbReference type="GO" id="GO:0005886">
    <property type="term" value="C:plasma membrane"/>
    <property type="evidence" value="ECO:0007669"/>
    <property type="project" value="UniProtKB-SubCell"/>
</dbReference>
<comment type="catalytic activity">
    <reaction evidence="26">
        <text>[GlcNAc-(1-&gt;4)-Mur2Ac(oyl-L-Ala-gamma-D-Glu-L-Lys-D-Ala-D-Ala)](n)-di-trans,octa-cis-undecaprenyl diphosphate + beta-D-GlcNAc-(1-&gt;4)-Mur2Ac(oyl-L-Ala-gamma-D-Glu-L-Lys-D-Ala-D-Ala)-di-trans,octa-cis-undecaprenyl diphosphate = [GlcNAc-(1-&gt;4)-Mur2Ac(oyl-L-Ala-gamma-D-Glu-L-Lys-D-Ala-D-Ala)](n+1)-di-trans,octa-cis-undecaprenyl diphosphate + di-trans,octa-cis-undecaprenyl diphosphate + H(+)</text>
        <dbReference type="Rhea" id="RHEA:23708"/>
        <dbReference type="Rhea" id="RHEA-COMP:9602"/>
        <dbReference type="Rhea" id="RHEA-COMP:9603"/>
        <dbReference type="ChEBI" id="CHEBI:15378"/>
        <dbReference type="ChEBI" id="CHEBI:58405"/>
        <dbReference type="ChEBI" id="CHEBI:60033"/>
        <dbReference type="ChEBI" id="CHEBI:78435"/>
        <dbReference type="EC" id="2.4.99.28"/>
    </reaction>
</comment>